<gene>
    <name evidence="1" type="ORF">GCM10010170_026140</name>
</gene>
<organism evidence="1 2">
    <name type="scientific">Dactylosporangium salmoneum</name>
    <dbReference type="NCBI Taxonomy" id="53361"/>
    <lineage>
        <taxon>Bacteria</taxon>
        <taxon>Bacillati</taxon>
        <taxon>Actinomycetota</taxon>
        <taxon>Actinomycetes</taxon>
        <taxon>Micromonosporales</taxon>
        <taxon>Micromonosporaceae</taxon>
        <taxon>Dactylosporangium</taxon>
    </lineage>
</organism>
<name>A0ABP5SZJ4_9ACTN</name>
<comment type="caution">
    <text evidence="1">The sequence shown here is derived from an EMBL/GenBank/DDBJ whole genome shotgun (WGS) entry which is preliminary data.</text>
</comment>
<sequence>MAITHQVDGLRGWTLASVRSLLLDPIQTGNADEGSEPHSVGRHRSQAMIDVGVRRTLVEYWDWPEEPGDQR</sequence>
<keyword evidence="2" id="KW-1185">Reference proteome</keyword>
<proteinExistence type="predicted"/>
<dbReference type="EMBL" id="BAAARV010000021">
    <property type="protein sequence ID" value="GAA2342162.1"/>
    <property type="molecule type" value="Genomic_DNA"/>
</dbReference>
<reference evidence="2" key="1">
    <citation type="journal article" date="2019" name="Int. J. Syst. Evol. Microbiol.">
        <title>The Global Catalogue of Microorganisms (GCM) 10K type strain sequencing project: providing services to taxonomists for standard genome sequencing and annotation.</title>
        <authorList>
            <consortium name="The Broad Institute Genomics Platform"/>
            <consortium name="The Broad Institute Genome Sequencing Center for Infectious Disease"/>
            <person name="Wu L."/>
            <person name="Ma J."/>
        </authorList>
    </citation>
    <scope>NUCLEOTIDE SEQUENCE [LARGE SCALE GENOMIC DNA]</scope>
    <source>
        <strain evidence="2">JCM 3272</strain>
    </source>
</reference>
<dbReference type="RefSeq" id="WP_344612579.1">
    <property type="nucleotide sequence ID" value="NZ_BAAARV010000021.1"/>
</dbReference>
<evidence type="ECO:0000313" key="1">
    <source>
        <dbReference type="EMBL" id="GAA2342162.1"/>
    </source>
</evidence>
<accession>A0ABP5SZJ4</accession>
<protein>
    <submittedName>
        <fullName evidence="1">Uncharacterized protein</fullName>
    </submittedName>
</protein>
<evidence type="ECO:0000313" key="2">
    <source>
        <dbReference type="Proteomes" id="UP001501444"/>
    </source>
</evidence>
<dbReference type="Proteomes" id="UP001501444">
    <property type="component" value="Unassembled WGS sequence"/>
</dbReference>